<dbReference type="InterPro" id="IPR002937">
    <property type="entry name" value="Amino_oxidase"/>
</dbReference>
<comment type="caution">
    <text evidence="9">The sequence shown here is derived from an EMBL/GenBank/DDBJ whole genome shotgun (WGS) entry which is preliminary data.</text>
</comment>
<evidence type="ECO:0000256" key="3">
    <source>
        <dbReference type="ARBA" id="ARBA00012535"/>
    </source>
</evidence>
<dbReference type="EC" id="1.13.12.3" evidence="3"/>
<evidence type="ECO:0000256" key="4">
    <source>
        <dbReference type="ARBA" id="ARBA00017871"/>
    </source>
</evidence>
<dbReference type="SUPFAM" id="SSF51905">
    <property type="entry name" value="FAD/NAD(P)-binding domain"/>
    <property type="match status" value="1"/>
</dbReference>
<feature type="domain" description="Amine oxidase" evidence="8">
    <location>
        <begin position="62"/>
        <end position="519"/>
    </location>
</feature>
<evidence type="ECO:0000256" key="6">
    <source>
        <dbReference type="ARBA" id="ARBA00047321"/>
    </source>
</evidence>
<name>A0A6P1BR09_9BRAD</name>
<dbReference type="Proteomes" id="UP000468531">
    <property type="component" value="Unassembled WGS sequence"/>
</dbReference>
<dbReference type="PANTHER" id="PTHR10742:SF342">
    <property type="entry name" value="AMINE OXIDASE"/>
    <property type="match status" value="1"/>
</dbReference>
<organism evidence="9 10">
    <name type="scientific">Bradyrhizobium uaiense</name>
    <dbReference type="NCBI Taxonomy" id="2594946"/>
    <lineage>
        <taxon>Bacteria</taxon>
        <taxon>Pseudomonadati</taxon>
        <taxon>Pseudomonadota</taxon>
        <taxon>Alphaproteobacteria</taxon>
        <taxon>Hyphomicrobiales</taxon>
        <taxon>Nitrobacteraceae</taxon>
        <taxon>Bradyrhizobium</taxon>
    </lineage>
</organism>
<gene>
    <name evidence="9" type="ORF">FNJ47_34460</name>
</gene>
<keyword evidence="7" id="KW-0472">Membrane</keyword>
<reference evidence="9 10" key="1">
    <citation type="journal article" date="2020" name="Arch. Microbiol.">
        <title>Bradyrhizobium uaiense sp. nov., a new highly efficient cowpea symbiont.</title>
        <authorList>
            <person name="Cabral Michel D."/>
            <person name="Azarias Guimaraes A."/>
            <person name="Martins da Costa E."/>
            <person name="Soares de Carvalho T."/>
            <person name="Balsanelli E."/>
            <person name="Willems A."/>
            <person name="Maltempi de Souza E."/>
            <person name="de Souza Moreira F.M."/>
        </authorList>
    </citation>
    <scope>NUCLEOTIDE SEQUENCE [LARGE SCALE GENOMIC DNA]</scope>
    <source>
        <strain evidence="9 10">UFLA 03-164</strain>
    </source>
</reference>
<dbReference type="GO" id="GO:0009851">
    <property type="term" value="P:auxin biosynthetic process"/>
    <property type="evidence" value="ECO:0007669"/>
    <property type="project" value="UniProtKB-KW"/>
</dbReference>
<proteinExistence type="inferred from homology"/>
<dbReference type="Gene3D" id="1.20.1440.240">
    <property type="match status" value="1"/>
</dbReference>
<dbReference type="GO" id="GO:0009063">
    <property type="term" value="P:amino acid catabolic process"/>
    <property type="evidence" value="ECO:0007669"/>
    <property type="project" value="TreeGrafter"/>
</dbReference>
<evidence type="ECO:0000256" key="7">
    <source>
        <dbReference type="SAM" id="Phobius"/>
    </source>
</evidence>
<evidence type="ECO:0000259" key="8">
    <source>
        <dbReference type="Pfam" id="PF01593"/>
    </source>
</evidence>
<comment type="pathway">
    <text evidence="1">Plant hormone metabolism; auxin biosynthesis.</text>
</comment>
<comment type="catalytic activity">
    <reaction evidence="6">
        <text>L-tryptophan + O2 = indole-3-acetamide + CO2 + H2O</text>
        <dbReference type="Rhea" id="RHEA:16165"/>
        <dbReference type="ChEBI" id="CHEBI:15377"/>
        <dbReference type="ChEBI" id="CHEBI:15379"/>
        <dbReference type="ChEBI" id="CHEBI:16031"/>
        <dbReference type="ChEBI" id="CHEBI:16526"/>
        <dbReference type="ChEBI" id="CHEBI:57912"/>
        <dbReference type="EC" id="1.13.12.3"/>
    </reaction>
</comment>
<dbReference type="SUPFAM" id="SSF54373">
    <property type="entry name" value="FAD-linked reductases, C-terminal domain"/>
    <property type="match status" value="1"/>
</dbReference>
<dbReference type="InterPro" id="IPR050281">
    <property type="entry name" value="Flavin_monoamine_oxidase"/>
</dbReference>
<keyword evidence="7" id="KW-1133">Transmembrane helix</keyword>
<accession>A0A6P1BR09</accession>
<evidence type="ECO:0000256" key="2">
    <source>
        <dbReference type="ARBA" id="ARBA00005833"/>
    </source>
</evidence>
<sequence length="530" mass="58599">MQNESVIRRRDLLALIGTIAGSSAMYQAMTSLGFASESAYKGPLKLAGDVKGASVLILGAGLAGMTAALELRKAGYKVQILEFNNRPGGRNWSIRGGDSFTELGGFKQTCQFEQGLYLNPGPWRIPYHHRALLDYCRRLNVTLEPFIQLNHNAYLHATRAFGGKPQRFRSIKADFQGQVSELLGKVSQQGKLDELVTKEDQEILLQALRDWGALDRDYKYNANLGSAEFRGYARDPGGGLMGDPLPSDPISLQELLRSRMWRYLQSYARYDFQMTMFQPVGGMDMIGKAFAREVGDLIRYNAKVTQIQQNGSGVTVSYVDTTSPSAVQQATADWCICTIPLSILSQLQVDVSAPMKNAIESLPYAASVKIGLQFKRRFWEEDEAIYGGISYTDLPIRNIGYPNYGFNRGGRGVLLGAYLYEGANSFEFTAMTPAERVASAVEFGAAIHPQYKSEFENGVAVAWHRVPFTLGCAGEWTEAGRAQHYRNLCQIDGRIALAGEHASQLPAWQEGAILSALDAITRLHERVVKT</sequence>
<evidence type="ECO:0000256" key="5">
    <source>
        <dbReference type="ARBA" id="ARBA00023070"/>
    </source>
</evidence>
<keyword evidence="7" id="KW-0812">Transmembrane</keyword>
<dbReference type="AlphaFoldDB" id="A0A6P1BR09"/>
<dbReference type="RefSeq" id="WP_163160314.1">
    <property type="nucleotide sequence ID" value="NZ_VKHP01000195.1"/>
</dbReference>
<dbReference type="Gene3D" id="3.50.50.60">
    <property type="entry name" value="FAD/NAD(P)-binding domain"/>
    <property type="match status" value="1"/>
</dbReference>
<dbReference type="Pfam" id="PF01593">
    <property type="entry name" value="Amino_oxidase"/>
    <property type="match status" value="1"/>
</dbReference>
<dbReference type="PANTHER" id="PTHR10742">
    <property type="entry name" value="FLAVIN MONOAMINE OXIDASE"/>
    <property type="match status" value="1"/>
</dbReference>
<dbReference type="GO" id="GO:0050361">
    <property type="term" value="F:tryptophan 2-monooxygenase activity"/>
    <property type="evidence" value="ECO:0007669"/>
    <property type="project" value="UniProtKB-EC"/>
</dbReference>
<dbReference type="GO" id="GO:0001716">
    <property type="term" value="F:L-amino-acid oxidase activity"/>
    <property type="evidence" value="ECO:0007669"/>
    <property type="project" value="TreeGrafter"/>
</dbReference>
<keyword evidence="10" id="KW-1185">Reference proteome</keyword>
<evidence type="ECO:0000256" key="1">
    <source>
        <dbReference type="ARBA" id="ARBA00004814"/>
    </source>
</evidence>
<feature type="transmembrane region" description="Helical" evidence="7">
    <location>
        <begin position="12"/>
        <end position="32"/>
    </location>
</feature>
<comment type="similarity">
    <text evidence="2">Belongs to the tryptophan 2-monooxygenase family.</text>
</comment>
<dbReference type="InterPro" id="IPR036188">
    <property type="entry name" value="FAD/NAD-bd_sf"/>
</dbReference>
<keyword evidence="5" id="KW-0073">Auxin biosynthesis</keyword>
<dbReference type="EMBL" id="VKHP01000195">
    <property type="protein sequence ID" value="NEV00769.1"/>
    <property type="molecule type" value="Genomic_DNA"/>
</dbReference>
<evidence type="ECO:0000313" key="10">
    <source>
        <dbReference type="Proteomes" id="UP000468531"/>
    </source>
</evidence>
<evidence type="ECO:0000313" key="9">
    <source>
        <dbReference type="EMBL" id="NEV00769.1"/>
    </source>
</evidence>
<dbReference type="Gene3D" id="3.90.660.10">
    <property type="match status" value="1"/>
</dbReference>
<protein>
    <recommendedName>
        <fullName evidence="4">Tryptophan 2-monooxygenase</fullName>
        <ecNumber evidence="3">1.13.12.3</ecNumber>
    </recommendedName>
</protein>